<evidence type="ECO:0000313" key="2">
    <source>
        <dbReference type="Proteomes" id="UP001163644"/>
    </source>
</evidence>
<accession>A0AA46W0T9</accession>
<protein>
    <submittedName>
        <fullName evidence="1">Uncharacterized protein</fullName>
    </submittedName>
</protein>
<dbReference type="EMBL" id="CP036495">
    <property type="protein sequence ID" value="UZA71514.1"/>
    <property type="molecule type" value="Genomic_DNA"/>
</dbReference>
<organism evidence="1 2">
    <name type="scientific">Pseudomonas viridiflava</name>
    <name type="common">Phytomonas viridiflava</name>
    <dbReference type="NCBI Taxonomy" id="33069"/>
    <lineage>
        <taxon>Bacteria</taxon>
        <taxon>Pseudomonadati</taxon>
        <taxon>Pseudomonadota</taxon>
        <taxon>Gammaproteobacteria</taxon>
        <taxon>Pseudomonadales</taxon>
        <taxon>Pseudomonadaceae</taxon>
        <taxon>Pseudomonas</taxon>
    </lineage>
</organism>
<name>A0AA46W0T9_PSEVI</name>
<proteinExistence type="predicted"/>
<reference evidence="1" key="1">
    <citation type="submission" date="2019-02" db="EMBL/GenBank/DDBJ databases">
        <authorList>
            <person name="Lutz S."/>
            <person name="Schori C."/>
            <person name="Ahrens C.H."/>
            <person name="Gueguen E."/>
        </authorList>
    </citation>
    <scope>NUCLEOTIDE SEQUENCE</scope>
    <source>
        <strain evidence="1">Psy35</strain>
    </source>
</reference>
<dbReference type="RefSeq" id="WP_029242390.1">
    <property type="nucleotide sequence ID" value="NZ_CP036495.1"/>
</dbReference>
<sequence length="102" mass="11819">MTIAQHELKDMNQMLESGVNISQIAIKYPSYDYWEIYGSVKDYSLLGKKRIITNRLNTLRDSTTKAERSDLIDEIDTLITEMYNLTKSNGKKLVEISEVLNR</sequence>
<gene>
    <name evidence="1" type="ORF">EZZ81_26050</name>
</gene>
<dbReference type="Proteomes" id="UP001163644">
    <property type="component" value="Chromosome"/>
</dbReference>
<evidence type="ECO:0000313" key="1">
    <source>
        <dbReference type="EMBL" id="UZA71514.1"/>
    </source>
</evidence>
<dbReference type="AlphaFoldDB" id="A0AA46W0T9"/>